<keyword evidence="2" id="KW-0808">Transferase</keyword>
<dbReference type="SUPFAM" id="SSF53448">
    <property type="entry name" value="Nucleotide-diphospho-sugar transferases"/>
    <property type="match status" value="1"/>
</dbReference>
<dbReference type="GO" id="GO:0016740">
    <property type="term" value="F:transferase activity"/>
    <property type="evidence" value="ECO:0007669"/>
    <property type="project" value="UniProtKB-KW"/>
</dbReference>
<sequence>MPDTPRPHPVPVPATRTVAVVLAGGSGRGFGPAAPEQLLEIAGKSIPEHTLAIFETAPRVEKVARTSPDVLLSDVTGHVVDVRREDPPGIGASGAREAEAVR</sequence>
<dbReference type="Proteomes" id="UP001356095">
    <property type="component" value="Unassembled WGS sequence"/>
</dbReference>
<dbReference type="EMBL" id="JAUZMY010000002">
    <property type="protein sequence ID" value="MEE2036033.1"/>
    <property type="molecule type" value="Genomic_DNA"/>
</dbReference>
<keyword evidence="3" id="KW-1185">Reference proteome</keyword>
<accession>A0ABU7K197</accession>
<dbReference type="Gene3D" id="3.90.550.10">
    <property type="entry name" value="Spore Coat Polysaccharide Biosynthesis Protein SpsA, Chain A"/>
    <property type="match status" value="1"/>
</dbReference>
<feature type="region of interest" description="Disordered" evidence="1">
    <location>
        <begin position="82"/>
        <end position="102"/>
    </location>
</feature>
<evidence type="ECO:0000313" key="2">
    <source>
        <dbReference type="EMBL" id="MEE2036033.1"/>
    </source>
</evidence>
<dbReference type="RefSeq" id="WP_330089863.1">
    <property type="nucleotide sequence ID" value="NZ_JAUZMY010000002.1"/>
</dbReference>
<name>A0ABU7K197_9ACTN</name>
<gene>
    <name evidence="2" type="ORF">Q8791_02200</name>
</gene>
<dbReference type="InterPro" id="IPR029044">
    <property type="entry name" value="Nucleotide-diphossugar_trans"/>
</dbReference>
<protein>
    <submittedName>
        <fullName evidence="2">NTP transferase domain-containing protein</fullName>
    </submittedName>
</protein>
<evidence type="ECO:0000313" key="3">
    <source>
        <dbReference type="Proteomes" id="UP001356095"/>
    </source>
</evidence>
<reference evidence="2 3" key="1">
    <citation type="submission" date="2023-08" db="EMBL/GenBank/DDBJ databases">
        <authorList>
            <person name="Girao M."/>
            <person name="Carvalho M.F."/>
        </authorList>
    </citation>
    <scope>NUCLEOTIDE SEQUENCE [LARGE SCALE GENOMIC DNA]</scope>
    <source>
        <strain evidence="2 3">CT-R113</strain>
    </source>
</reference>
<organism evidence="2 3">
    <name type="scientific">Nocardiopsis codii</name>
    <dbReference type="NCBI Taxonomy" id="3065942"/>
    <lineage>
        <taxon>Bacteria</taxon>
        <taxon>Bacillati</taxon>
        <taxon>Actinomycetota</taxon>
        <taxon>Actinomycetes</taxon>
        <taxon>Streptosporangiales</taxon>
        <taxon>Nocardiopsidaceae</taxon>
        <taxon>Nocardiopsis</taxon>
    </lineage>
</organism>
<evidence type="ECO:0000256" key="1">
    <source>
        <dbReference type="SAM" id="MobiDB-lite"/>
    </source>
</evidence>
<proteinExistence type="predicted"/>
<comment type="caution">
    <text evidence="2">The sequence shown here is derived from an EMBL/GenBank/DDBJ whole genome shotgun (WGS) entry which is preliminary data.</text>
</comment>